<reference evidence="2 3" key="1">
    <citation type="journal article" date="2021" name="BMC Genomics">
        <title>Datura genome reveals duplications of psychoactive alkaloid biosynthetic genes and high mutation rate following tissue culture.</title>
        <authorList>
            <person name="Rajewski A."/>
            <person name="Carter-House D."/>
            <person name="Stajich J."/>
            <person name="Litt A."/>
        </authorList>
    </citation>
    <scope>NUCLEOTIDE SEQUENCE [LARGE SCALE GENOMIC DNA]</scope>
    <source>
        <strain evidence="2">AR-01</strain>
    </source>
</reference>
<protein>
    <submittedName>
        <fullName evidence="2">Uncharacterized protein</fullName>
    </submittedName>
</protein>
<feature type="region of interest" description="Disordered" evidence="1">
    <location>
        <begin position="22"/>
        <end position="106"/>
    </location>
</feature>
<evidence type="ECO:0000313" key="3">
    <source>
        <dbReference type="Proteomes" id="UP000823775"/>
    </source>
</evidence>
<evidence type="ECO:0000256" key="1">
    <source>
        <dbReference type="SAM" id="MobiDB-lite"/>
    </source>
</evidence>
<dbReference type="Proteomes" id="UP000823775">
    <property type="component" value="Unassembled WGS sequence"/>
</dbReference>
<name>A0ABS8WLP8_DATST</name>
<sequence length="106" mass="11757">AIFPHLPCVFLLSPPLNQRLFFGPHDPLPHPKSKRHTESSPSVFSRPPPKTIGPLLPSSSLPFSHIRDGCGGHPLRRDRTVVPPKHQPTGRPGRHSLFPPSLHLLQ</sequence>
<comment type="caution">
    <text evidence="2">The sequence shown here is derived from an EMBL/GenBank/DDBJ whole genome shotgun (WGS) entry which is preliminary data.</text>
</comment>
<dbReference type="EMBL" id="JACEIK010008911">
    <property type="protein sequence ID" value="MCE3051763.1"/>
    <property type="molecule type" value="Genomic_DNA"/>
</dbReference>
<evidence type="ECO:0000313" key="2">
    <source>
        <dbReference type="EMBL" id="MCE3051763.1"/>
    </source>
</evidence>
<gene>
    <name evidence="2" type="ORF">HAX54_050757</name>
</gene>
<accession>A0ABS8WLP8</accession>
<feature type="non-terminal residue" evidence="2">
    <location>
        <position position="1"/>
    </location>
</feature>
<keyword evidence="3" id="KW-1185">Reference proteome</keyword>
<feature type="compositionally biased region" description="Basic and acidic residues" evidence="1">
    <location>
        <begin position="65"/>
        <end position="80"/>
    </location>
</feature>
<organism evidence="2 3">
    <name type="scientific">Datura stramonium</name>
    <name type="common">Jimsonweed</name>
    <name type="synonym">Common thornapple</name>
    <dbReference type="NCBI Taxonomy" id="4076"/>
    <lineage>
        <taxon>Eukaryota</taxon>
        <taxon>Viridiplantae</taxon>
        <taxon>Streptophyta</taxon>
        <taxon>Embryophyta</taxon>
        <taxon>Tracheophyta</taxon>
        <taxon>Spermatophyta</taxon>
        <taxon>Magnoliopsida</taxon>
        <taxon>eudicotyledons</taxon>
        <taxon>Gunneridae</taxon>
        <taxon>Pentapetalae</taxon>
        <taxon>asterids</taxon>
        <taxon>lamiids</taxon>
        <taxon>Solanales</taxon>
        <taxon>Solanaceae</taxon>
        <taxon>Solanoideae</taxon>
        <taxon>Datureae</taxon>
        <taxon>Datura</taxon>
    </lineage>
</organism>
<proteinExistence type="predicted"/>